<comment type="pathway">
    <text evidence="2">Protein modification; protein lipoylation via exogenous pathway; protein N(6)-(lipoyl)lysine from lipoate: step 1/2.</text>
</comment>
<evidence type="ECO:0000256" key="2">
    <source>
        <dbReference type="ARBA" id="ARBA00005124"/>
    </source>
</evidence>
<dbReference type="EMBL" id="NGMM01000004">
    <property type="protein sequence ID" value="OTP14568.1"/>
    <property type="molecule type" value="Genomic_DNA"/>
</dbReference>
<comment type="pathway">
    <text evidence="1">Protein modification; protein lipoylation via exogenous pathway; protein N(6)-(lipoyl)lysine from lipoate: step 2/2.</text>
</comment>
<evidence type="ECO:0000256" key="5">
    <source>
        <dbReference type="ARBA" id="ARBA00022741"/>
    </source>
</evidence>
<keyword evidence="5" id="KW-0547">Nucleotide-binding</keyword>
<dbReference type="PANTHER" id="PTHR12561">
    <property type="entry name" value="LIPOATE-PROTEIN LIGASE"/>
    <property type="match status" value="1"/>
</dbReference>
<dbReference type="CDD" id="cd16443">
    <property type="entry name" value="LplA"/>
    <property type="match status" value="1"/>
</dbReference>
<reference evidence="9" key="1">
    <citation type="submission" date="2017-05" db="EMBL/GenBank/DDBJ databases">
        <title>The Genome Sequence of Enterococcus sp. 9E7_DIV0242.</title>
        <authorList>
            <consortium name="The Broad Institute Genomics Platform"/>
            <consortium name="The Broad Institute Genomic Center for Infectious Diseases"/>
            <person name="Earl A."/>
            <person name="Manson A."/>
            <person name="Schwartman J."/>
            <person name="Gilmore M."/>
            <person name="Abouelleil A."/>
            <person name="Cao P."/>
            <person name="Chapman S."/>
            <person name="Cusick C."/>
            <person name="Shea T."/>
            <person name="Young S."/>
            <person name="Neafsey D."/>
            <person name="Nusbaum C."/>
            <person name="Birren B."/>
        </authorList>
    </citation>
    <scope>NUCLEOTIDE SEQUENCE [LARGE SCALE GENOMIC DNA]</scope>
    <source>
        <strain evidence="9">9E7_DIV0242</strain>
    </source>
</reference>
<dbReference type="OrthoDB" id="9788148at2"/>
<dbReference type="NCBIfam" id="TIGR00545">
    <property type="entry name" value="lipoyltrans"/>
    <property type="match status" value="1"/>
</dbReference>
<dbReference type="Pfam" id="PF10437">
    <property type="entry name" value="Lip_prot_lig_C"/>
    <property type="match status" value="1"/>
</dbReference>
<reference evidence="10" key="3">
    <citation type="submission" date="2024-03" db="EMBL/GenBank/DDBJ databases">
        <title>The Genome Sequence of Enterococcus sp. DIV0242b.</title>
        <authorList>
            <consortium name="The Broad Institute Genomics Platform"/>
            <consortium name="The Broad Institute Microbial Omics Core"/>
            <consortium name="The Broad Institute Genomic Center for Infectious Diseases"/>
            <person name="Earl A."/>
            <person name="Manson A."/>
            <person name="Gilmore M."/>
            <person name="Schwartman J."/>
            <person name="Shea T."/>
            <person name="Abouelleil A."/>
            <person name="Cao P."/>
            <person name="Chapman S."/>
            <person name="Cusick C."/>
            <person name="Young S."/>
            <person name="Neafsey D."/>
            <person name="Nusbaum C."/>
            <person name="Birren B."/>
        </authorList>
    </citation>
    <scope>NUCLEOTIDE SEQUENCE</scope>
    <source>
        <strain evidence="10">9E7_DIV0242</strain>
    </source>
</reference>
<dbReference type="RefSeq" id="WP_086349700.1">
    <property type="nucleotide sequence ID" value="NZ_CP147247.1"/>
</dbReference>
<evidence type="ECO:0000256" key="7">
    <source>
        <dbReference type="ARBA" id="ARBA00048037"/>
    </source>
</evidence>
<dbReference type="InterPro" id="IPR045864">
    <property type="entry name" value="aa-tRNA-synth_II/BPL/LPL"/>
</dbReference>
<dbReference type="UniPathway" id="UPA00537">
    <property type="reaction ID" value="UER00594"/>
</dbReference>
<protein>
    <recommendedName>
        <fullName evidence="3">lipoate--protein ligase</fullName>
        <ecNumber evidence="3">6.3.1.20</ecNumber>
    </recommendedName>
</protein>
<accession>A0A242K4W4</accession>
<reference evidence="10" key="2">
    <citation type="submission" date="2017-05" db="EMBL/GenBank/DDBJ databases">
        <authorList>
            <consortium name="The Broad Institute Genomics Platform"/>
            <consortium name="The Broad Institute Genomic Center for Infectious Diseases"/>
            <person name="Earl A."/>
            <person name="Manson A."/>
            <person name="Schwartman J."/>
            <person name="Gilmore M."/>
            <person name="Abouelleil A."/>
            <person name="Cao P."/>
            <person name="Chapman S."/>
            <person name="Cusick C."/>
            <person name="Shea T."/>
            <person name="Young S."/>
            <person name="Neafsey D."/>
            <person name="Nusbaum C."/>
            <person name="Birren B."/>
        </authorList>
    </citation>
    <scope>NUCLEOTIDE SEQUENCE</scope>
    <source>
        <strain evidence="10">9E7_DIV0242</strain>
    </source>
</reference>
<evidence type="ECO:0000313" key="10">
    <source>
        <dbReference type="EMBL" id="WYJ90398.1"/>
    </source>
</evidence>
<dbReference type="GO" id="GO:0009249">
    <property type="term" value="P:protein lipoylation"/>
    <property type="evidence" value="ECO:0007669"/>
    <property type="project" value="InterPro"/>
</dbReference>
<dbReference type="GO" id="GO:0005737">
    <property type="term" value="C:cytoplasm"/>
    <property type="evidence" value="ECO:0007669"/>
    <property type="project" value="TreeGrafter"/>
</dbReference>
<dbReference type="EC" id="6.3.1.20" evidence="3"/>
<evidence type="ECO:0000256" key="4">
    <source>
        <dbReference type="ARBA" id="ARBA00022598"/>
    </source>
</evidence>
<dbReference type="Proteomes" id="UP000195141">
    <property type="component" value="Chromosome"/>
</dbReference>
<dbReference type="SUPFAM" id="SSF55681">
    <property type="entry name" value="Class II aaRS and biotin synthetases"/>
    <property type="match status" value="1"/>
</dbReference>
<dbReference type="PROSITE" id="PS51733">
    <property type="entry name" value="BPL_LPL_CATALYTIC"/>
    <property type="match status" value="1"/>
</dbReference>
<evidence type="ECO:0000313" key="9">
    <source>
        <dbReference type="EMBL" id="OTP14568.1"/>
    </source>
</evidence>
<keyword evidence="4 10" id="KW-0436">Ligase</keyword>
<dbReference type="SUPFAM" id="SSF82649">
    <property type="entry name" value="SufE/NifU"/>
    <property type="match status" value="1"/>
</dbReference>
<dbReference type="EMBL" id="CP147247">
    <property type="protein sequence ID" value="WYJ90398.1"/>
    <property type="molecule type" value="Genomic_DNA"/>
</dbReference>
<dbReference type="InterPro" id="IPR019491">
    <property type="entry name" value="Lipoate_protein_ligase_C"/>
</dbReference>
<feature type="domain" description="BPL/LPL catalytic" evidence="8">
    <location>
        <begin position="26"/>
        <end position="209"/>
    </location>
</feature>
<dbReference type="Pfam" id="PF21948">
    <property type="entry name" value="LplA-B_cat"/>
    <property type="match status" value="1"/>
</dbReference>
<evidence type="ECO:0000256" key="3">
    <source>
        <dbReference type="ARBA" id="ARBA00012367"/>
    </source>
</evidence>
<comment type="catalytic activity">
    <reaction evidence="7">
        <text>L-lysyl-[lipoyl-carrier protein] + (R)-lipoate + ATP = N(6)-[(R)-lipoyl]-L-lysyl-[lipoyl-carrier protein] + AMP + diphosphate + H(+)</text>
        <dbReference type="Rhea" id="RHEA:49288"/>
        <dbReference type="Rhea" id="RHEA-COMP:10500"/>
        <dbReference type="Rhea" id="RHEA-COMP:10502"/>
        <dbReference type="ChEBI" id="CHEBI:15378"/>
        <dbReference type="ChEBI" id="CHEBI:29969"/>
        <dbReference type="ChEBI" id="CHEBI:30616"/>
        <dbReference type="ChEBI" id="CHEBI:33019"/>
        <dbReference type="ChEBI" id="CHEBI:83088"/>
        <dbReference type="ChEBI" id="CHEBI:83099"/>
        <dbReference type="ChEBI" id="CHEBI:456215"/>
        <dbReference type="EC" id="6.3.1.20"/>
    </reaction>
</comment>
<dbReference type="Gene3D" id="3.30.390.50">
    <property type="entry name" value="CO dehydrogenase flavoprotein, C-terminal domain"/>
    <property type="match status" value="1"/>
</dbReference>
<dbReference type="GO" id="GO:0005524">
    <property type="term" value="F:ATP binding"/>
    <property type="evidence" value="ECO:0007669"/>
    <property type="project" value="UniProtKB-KW"/>
</dbReference>
<dbReference type="GO" id="GO:0016979">
    <property type="term" value="F:lipoate-protein ligase activity"/>
    <property type="evidence" value="ECO:0007669"/>
    <property type="project" value="UniProtKB-EC"/>
</dbReference>
<sequence>MYYVLLESRDIRENLAAEQYLLNQLDFDEPLVLFYIQKPCVIIGRNQNALAEIDMAYAEKKNITITRRQSGGGAVYDDLGNVSFSFVMNAEGKNFGDFTTLTKPILAALHKLGAVGAEMNGRNDLFIDGKKFSGNAMYKRGEKMYMHGTLMFDVDLAEMTNVLNVSKIKIESKGTKSVRKHVTNLKPYLDEKYQRLTIEEFRNQLLLQLLGSSSLEETQEKKYTLTTSDHEGIQKLVEEVYGNQQWIYGEAPRFTIHREKKFPGGLIEIGLSIEKGRIAQLKIYGDYFSQRDTREIEERLIGQEYRIEAIEQALIALDFSEYFTNISKTAFIHLLMGKTEEQQ</sequence>
<evidence type="ECO:0000256" key="1">
    <source>
        <dbReference type="ARBA" id="ARBA00005085"/>
    </source>
</evidence>
<gene>
    <name evidence="10" type="ORF">A5888_002155</name>
    <name evidence="9" type="ORF">A5888_002669</name>
</gene>
<dbReference type="InterPro" id="IPR004143">
    <property type="entry name" value="BPL_LPL_catalytic"/>
</dbReference>
<evidence type="ECO:0000256" key="6">
    <source>
        <dbReference type="ARBA" id="ARBA00022840"/>
    </source>
</evidence>
<keyword evidence="11" id="KW-1185">Reference proteome</keyword>
<keyword evidence="6" id="KW-0067">ATP-binding</keyword>
<evidence type="ECO:0000259" key="8">
    <source>
        <dbReference type="PROSITE" id="PS51733"/>
    </source>
</evidence>
<dbReference type="PANTHER" id="PTHR12561:SF3">
    <property type="entry name" value="LIPOYLTRANSFERASE 1, MITOCHONDRIAL"/>
    <property type="match status" value="1"/>
</dbReference>
<proteinExistence type="predicted"/>
<dbReference type="GO" id="GO:0017118">
    <property type="term" value="F:lipoyltransferase activity"/>
    <property type="evidence" value="ECO:0007669"/>
    <property type="project" value="TreeGrafter"/>
</dbReference>
<dbReference type="Gene3D" id="3.30.930.10">
    <property type="entry name" value="Bira Bifunctional Protein, Domain 2"/>
    <property type="match status" value="1"/>
</dbReference>
<organism evidence="9">
    <name type="scientific">Candidatus Enterococcus clewellii</name>
    <dbReference type="NCBI Taxonomy" id="1834193"/>
    <lineage>
        <taxon>Bacteria</taxon>
        <taxon>Bacillati</taxon>
        <taxon>Bacillota</taxon>
        <taxon>Bacilli</taxon>
        <taxon>Lactobacillales</taxon>
        <taxon>Enterococcaceae</taxon>
        <taxon>Enterococcus</taxon>
    </lineage>
</organism>
<dbReference type="AlphaFoldDB" id="A0A242K4W4"/>
<evidence type="ECO:0000313" key="11">
    <source>
        <dbReference type="Proteomes" id="UP000195141"/>
    </source>
</evidence>
<name>A0A242K4W4_9ENTE</name>
<dbReference type="InterPro" id="IPR004562">
    <property type="entry name" value="LipoylTrfase_LipoateP_Ligase"/>
</dbReference>